<dbReference type="SMART" id="SM00421">
    <property type="entry name" value="HTH_LUXR"/>
    <property type="match status" value="1"/>
</dbReference>
<dbReference type="InterPro" id="IPR005143">
    <property type="entry name" value="TF_LuxR_autoind-bd_dom"/>
</dbReference>
<dbReference type="CDD" id="cd06170">
    <property type="entry name" value="LuxR_C_like"/>
    <property type="match status" value="1"/>
</dbReference>
<evidence type="ECO:0000256" key="2">
    <source>
        <dbReference type="ARBA" id="ARBA00023125"/>
    </source>
</evidence>
<protein>
    <submittedName>
        <fullName evidence="5">LuxR family transcriptional regulator</fullName>
    </submittedName>
</protein>
<dbReference type="PROSITE" id="PS50043">
    <property type="entry name" value="HTH_LUXR_2"/>
    <property type="match status" value="1"/>
</dbReference>
<dbReference type="Gene3D" id="1.10.10.10">
    <property type="entry name" value="Winged helix-like DNA-binding domain superfamily/Winged helix DNA-binding domain"/>
    <property type="match status" value="1"/>
</dbReference>
<accession>I3TX19</accession>
<keyword evidence="6" id="KW-1185">Reference proteome</keyword>
<dbReference type="SUPFAM" id="SSF75516">
    <property type="entry name" value="Pheromone-binding domain of LuxR-like quorum-sensing transcription factors"/>
    <property type="match status" value="1"/>
</dbReference>
<dbReference type="Pfam" id="PF00196">
    <property type="entry name" value="GerE"/>
    <property type="match status" value="1"/>
</dbReference>
<evidence type="ECO:0000256" key="1">
    <source>
        <dbReference type="ARBA" id="ARBA00023015"/>
    </source>
</evidence>
<gene>
    <name evidence="5" type="primary">rhiR</name>
    <name evidence="5" type="ordered locus">TMO_c0697</name>
</gene>
<evidence type="ECO:0000256" key="3">
    <source>
        <dbReference type="ARBA" id="ARBA00023163"/>
    </source>
</evidence>
<dbReference type="InterPro" id="IPR036693">
    <property type="entry name" value="TF_LuxR_autoind-bd_dom_sf"/>
</dbReference>
<keyword evidence="5" id="KW-0614">Plasmid</keyword>
<proteinExistence type="predicted"/>
<dbReference type="AlphaFoldDB" id="I3TX19"/>
<dbReference type="RefSeq" id="WP_014748296.1">
    <property type="nucleotide sequence ID" value="NC_017958.1"/>
</dbReference>
<name>I3TX19_TISMK</name>
<dbReference type="GO" id="GO:0006355">
    <property type="term" value="P:regulation of DNA-templated transcription"/>
    <property type="evidence" value="ECO:0007669"/>
    <property type="project" value="InterPro"/>
</dbReference>
<dbReference type="SUPFAM" id="SSF46894">
    <property type="entry name" value="C-terminal effector domain of the bipartite response regulators"/>
    <property type="match status" value="1"/>
</dbReference>
<keyword evidence="1" id="KW-0805">Transcription regulation</keyword>
<feature type="domain" description="HTH luxR-type" evidence="4">
    <location>
        <begin position="178"/>
        <end position="243"/>
    </location>
</feature>
<keyword evidence="2" id="KW-0238">DNA-binding</keyword>
<geneLocation type="plasmid" evidence="5 6">
    <name>pTM3</name>
</geneLocation>
<dbReference type="Gene3D" id="3.30.450.80">
    <property type="entry name" value="Transcription factor LuxR-like, autoinducer-binding domain"/>
    <property type="match status" value="1"/>
</dbReference>
<dbReference type="InterPro" id="IPR036388">
    <property type="entry name" value="WH-like_DNA-bd_sf"/>
</dbReference>
<dbReference type="Pfam" id="PF03472">
    <property type="entry name" value="Autoind_bind"/>
    <property type="match status" value="1"/>
</dbReference>
<evidence type="ECO:0000259" key="4">
    <source>
        <dbReference type="PROSITE" id="PS50043"/>
    </source>
</evidence>
<dbReference type="KEGG" id="tmo:TMO_c0697"/>
<reference evidence="5 6" key="1">
    <citation type="journal article" date="2012" name="J. Am. Chem. Soc.">
        <title>Bacterial biosynthesis and maturation of the didemnin anti-cancer agents.</title>
        <authorList>
            <person name="Xu Y."/>
            <person name="Kersten R.D."/>
            <person name="Nam S.J."/>
            <person name="Lu L."/>
            <person name="Al-Suwailem A.M."/>
            <person name="Zheng H."/>
            <person name="Fenical W."/>
            <person name="Dorrestein P.C."/>
            <person name="Moore B.S."/>
            <person name="Qian P.Y."/>
        </authorList>
    </citation>
    <scope>NUCLEOTIDE SEQUENCE [LARGE SCALE GENOMIC DNA]</scope>
    <source>
        <strain evidence="5 6">KA081020-065</strain>
    </source>
</reference>
<sequence length="247" mass="27658">MTQDRIIHDQGRDAFDFIDAVSDLHDPDEIIARFHRAVARYGYATFIITGLPGLTEPFETRVLTRHWPDAWFRIYTAETYILDDPVGWHCRVAPAPFAWSEAPFDPGRQPRSRRIMEEAASFGMKDGLCVPVHGLQGLDWCVSLGGPDPDLSPRARAAVHLMALYAFDGLRRRLLSPDTPPPRRLTAREREVIAWTAAGKSAWEASCILGIAEDTVNKHAASAARKLNAANKTQAVAEAIRRHEIPW</sequence>
<organism evidence="5 6">
    <name type="scientific">Tistrella mobilis (strain KA081020-065)</name>
    <dbReference type="NCBI Taxonomy" id="1110502"/>
    <lineage>
        <taxon>Bacteria</taxon>
        <taxon>Pseudomonadati</taxon>
        <taxon>Pseudomonadota</taxon>
        <taxon>Alphaproteobacteria</taxon>
        <taxon>Geminicoccales</taxon>
        <taxon>Geminicoccaceae</taxon>
        <taxon>Tistrella</taxon>
    </lineage>
</organism>
<dbReference type="Proteomes" id="UP000005258">
    <property type="component" value="Plasmid pTM3"/>
</dbReference>
<dbReference type="GO" id="GO:0003677">
    <property type="term" value="F:DNA binding"/>
    <property type="evidence" value="ECO:0007669"/>
    <property type="project" value="UniProtKB-KW"/>
</dbReference>
<dbReference type="PRINTS" id="PR00038">
    <property type="entry name" value="HTHLUXR"/>
</dbReference>
<dbReference type="EMBL" id="CP003239">
    <property type="protein sequence ID" value="AFK57307.1"/>
    <property type="molecule type" value="Genomic_DNA"/>
</dbReference>
<evidence type="ECO:0000313" key="5">
    <source>
        <dbReference type="EMBL" id="AFK57307.1"/>
    </source>
</evidence>
<dbReference type="PANTHER" id="PTHR44688">
    <property type="entry name" value="DNA-BINDING TRANSCRIPTIONAL ACTIVATOR DEVR_DOSR"/>
    <property type="match status" value="1"/>
</dbReference>
<keyword evidence="3" id="KW-0804">Transcription</keyword>
<evidence type="ECO:0000313" key="6">
    <source>
        <dbReference type="Proteomes" id="UP000005258"/>
    </source>
</evidence>
<dbReference type="InterPro" id="IPR000792">
    <property type="entry name" value="Tscrpt_reg_LuxR_C"/>
</dbReference>
<dbReference type="HOGENOM" id="CLU_072786_4_1_5"/>
<dbReference type="InterPro" id="IPR016032">
    <property type="entry name" value="Sig_transdc_resp-reg_C-effctor"/>
</dbReference>
<dbReference type="PANTHER" id="PTHR44688:SF16">
    <property type="entry name" value="DNA-BINDING TRANSCRIPTIONAL ACTIVATOR DEVR_DOSR"/>
    <property type="match status" value="1"/>
</dbReference>